<dbReference type="EMBL" id="MCOK01000001">
    <property type="protein sequence ID" value="OOC56053.1"/>
    <property type="molecule type" value="Genomic_DNA"/>
</dbReference>
<dbReference type="Pfam" id="PF13228">
    <property type="entry name" value="DUF4037"/>
    <property type="match status" value="1"/>
</dbReference>
<dbReference type="AlphaFoldDB" id="A0A1V3C5T3"/>
<dbReference type="OrthoDB" id="3030at2"/>
<dbReference type="InterPro" id="IPR025117">
    <property type="entry name" value="DUF4037"/>
</dbReference>
<evidence type="ECO:0000313" key="2">
    <source>
        <dbReference type="EMBL" id="OOC56053.1"/>
    </source>
</evidence>
<accession>A0A1V3C5T3</accession>
<evidence type="ECO:0000313" key="3">
    <source>
        <dbReference type="Proteomes" id="UP000189004"/>
    </source>
</evidence>
<proteinExistence type="predicted"/>
<protein>
    <recommendedName>
        <fullName evidence="1">DUF4037 domain-containing protein</fullName>
    </recommendedName>
</protein>
<reference evidence="3" key="1">
    <citation type="submission" date="2016-08" db="EMBL/GenBank/DDBJ databases">
        <authorList>
            <person name="Tokovenko B."/>
            <person name="Kalinowski J."/>
        </authorList>
    </citation>
    <scope>NUCLEOTIDE SEQUENCE [LARGE SCALE GENOMIC DNA]</scope>
    <source>
        <strain evidence="3">UTMC102</strain>
    </source>
</reference>
<sequence>MSPGFLPGLDLSRALYTDAVAPLLAAGRRPVPHAAALLGPGSEVLGFDTDRSTDHGWGPRLQLFVADSGERGRVLDMLADGLPDRVRGWPTRFAPGDGPPGTWLPDADAPDGRHRVEVLDLGDWFRGQVGFDPRGGVTTADWLATPAQRLAETVGGAVFHDDTGELTGVRKRLAWYPGDVWRYVLACQWQRVSQEEAFPGRCAEVGDPLGARVVAARLVRDLMRLALLLSRRYPPYSKWLGSAFSRLPEAEALTPPLSRGLDADAGALAEACSLLAAWQNRTGLAESLDTGLRPFHDRPWPVLDSARFTRALLERIGDPALVGRPPVGAVDQFVDSTDALTRPEVFRSLEP</sequence>
<keyword evidence="3" id="KW-1185">Reference proteome</keyword>
<gene>
    <name evidence="2" type="ORF">NOSIN_21285</name>
</gene>
<name>A0A1V3C5T3_9ACTN</name>
<organism evidence="2 3">
    <name type="scientific">Nocardiopsis sinuspersici</name>
    <dbReference type="NCBI Taxonomy" id="501010"/>
    <lineage>
        <taxon>Bacteria</taxon>
        <taxon>Bacillati</taxon>
        <taxon>Actinomycetota</taxon>
        <taxon>Actinomycetes</taxon>
        <taxon>Streptosporangiales</taxon>
        <taxon>Nocardiopsidaceae</taxon>
        <taxon>Nocardiopsis</taxon>
    </lineage>
</organism>
<dbReference type="RefSeq" id="WP_077692487.1">
    <property type="nucleotide sequence ID" value="NZ_MCOK01000001.1"/>
</dbReference>
<feature type="domain" description="DUF4037" evidence="1">
    <location>
        <begin position="142"/>
        <end position="240"/>
    </location>
</feature>
<evidence type="ECO:0000259" key="1">
    <source>
        <dbReference type="Pfam" id="PF13228"/>
    </source>
</evidence>
<dbReference type="Proteomes" id="UP000189004">
    <property type="component" value="Unassembled WGS sequence"/>
</dbReference>
<comment type="caution">
    <text evidence="2">The sequence shown here is derived from an EMBL/GenBank/DDBJ whole genome shotgun (WGS) entry which is preliminary data.</text>
</comment>
<dbReference type="STRING" id="501010.NOSIN_21285"/>